<reference evidence="13" key="1">
    <citation type="submission" date="2023-08" db="EMBL/GenBank/DDBJ databases">
        <authorList>
            <person name="Chen Y."/>
            <person name="Shah S."/>
            <person name="Dougan E. K."/>
            <person name="Thang M."/>
            <person name="Chan C."/>
        </authorList>
    </citation>
    <scope>NUCLEOTIDE SEQUENCE</scope>
</reference>
<evidence type="ECO:0000256" key="11">
    <source>
        <dbReference type="ARBA" id="ARBA00023136"/>
    </source>
</evidence>
<evidence type="ECO:0000256" key="2">
    <source>
        <dbReference type="ARBA" id="ARBA00004141"/>
    </source>
</evidence>
<dbReference type="Pfam" id="PF08659">
    <property type="entry name" value="KR"/>
    <property type="match status" value="1"/>
</dbReference>
<comment type="subcellular location">
    <subcellularLocation>
        <location evidence="2">Membrane</location>
        <topology evidence="2">Multi-pass membrane protein</topology>
    </subcellularLocation>
</comment>
<dbReference type="GO" id="GO:0016757">
    <property type="term" value="F:glycosyltransferase activity"/>
    <property type="evidence" value="ECO:0007669"/>
    <property type="project" value="UniProtKB-KW"/>
</dbReference>
<dbReference type="Gene3D" id="3.40.50.720">
    <property type="entry name" value="NAD(P)-binding Rossmann-like Domain"/>
    <property type="match status" value="1"/>
</dbReference>
<dbReference type="Gene3D" id="1.25.40.10">
    <property type="entry name" value="Tetratricopeptide repeat domain"/>
    <property type="match status" value="1"/>
</dbReference>
<gene>
    <name evidence="13" type="ORF">EVOR1521_LOCUS10802</name>
</gene>
<dbReference type="GO" id="GO:0003872">
    <property type="term" value="F:6-phosphofructokinase activity"/>
    <property type="evidence" value="ECO:0007669"/>
    <property type="project" value="InterPro"/>
</dbReference>
<keyword evidence="11" id="KW-0472">Membrane</keyword>
<evidence type="ECO:0000259" key="12">
    <source>
        <dbReference type="SMART" id="SM00822"/>
    </source>
</evidence>
<dbReference type="InterPro" id="IPR011990">
    <property type="entry name" value="TPR-like_helical_dom_sf"/>
</dbReference>
<proteinExistence type="inferred from homology"/>
<keyword evidence="5" id="KW-0808">Transferase</keyword>
<dbReference type="CDD" id="cd05274">
    <property type="entry name" value="KR_FAS_SDR_x"/>
    <property type="match status" value="1"/>
</dbReference>
<keyword evidence="6" id="KW-0812">Transmembrane</keyword>
<dbReference type="Pfam" id="PF10034">
    <property type="entry name" value="Dpy19"/>
    <property type="match status" value="1"/>
</dbReference>
<dbReference type="SUPFAM" id="SSF53784">
    <property type="entry name" value="Phosphofructokinase"/>
    <property type="match status" value="2"/>
</dbReference>
<dbReference type="Gene3D" id="3.40.50.460">
    <property type="entry name" value="Phosphofructokinase domain"/>
    <property type="match status" value="1"/>
</dbReference>
<dbReference type="InterPro" id="IPR022953">
    <property type="entry name" value="ATP_PFK"/>
</dbReference>
<organism evidence="13 14">
    <name type="scientific">Effrenium voratum</name>
    <dbReference type="NCBI Taxonomy" id="2562239"/>
    <lineage>
        <taxon>Eukaryota</taxon>
        <taxon>Sar</taxon>
        <taxon>Alveolata</taxon>
        <taxon>Dinophyceae</taxon>
        <taxon>Suessiales</taxon>
        <taxon>Symbiodiniaceae</taxon>
        <taxon>Effrenium</taxon>
    </lineage>
</organism>
<comment type="cofactor">
    <cofactor evidence="1">
        <name>Mg(2+)</name>
        <dbReference type="ChEBI" id="CHEBI:18420"/>
    </cofactor>
</comment>
<keyword evidence="14" id="KW-1185">Reference proteome</keyword>
<dbReference type="SUPFAM" id="SSF51735">
    <property type="entry name" value="NAD(P)-binding Rossmann-fold domains"/>
    <property type="match status" value="2"/>
</dbReference>
<dbReference type="InterPro" id="IPR018732">
    <property type="entry name" value="Dpy-19/Dpy-19-like"/>
</dbReference>
<comment type="caution">
    <text evidence="13">The sequence shown here is derived from an EMBL/GenBank/DDBJ whole genome shotgun (WGS) entry which is preliminary data.</text>
</comment>
<feature type="domain" description="Ketoreductase" evidence="12">
    <location>
        <begin position="963"/>
        <end position="1159"/>
    </location>
</feature>
<evidence type="ECO:0000256" key="7">
    <source>
        <dbReference type="ARBA" id="ARBA00022723"/>
    </source>
</evidence>
<dbReference type="EMBL" id="CAUJNA010001046">
    <property type="protein sequence ID" value="CAJ1383779.1"/>
    <property type="molecule type" value="Genomic_DNA"/>
</dbReference>
<dbReference type="InterPro" id="IPR013968">
    <property type="entry name" value="PKS_KR"/>
</dbReference>
<evidence type="ECO:0000256" key="3">
    <source>
        <dbReference type="ARBA" id="ARBA00008744"/>
    </source>
</evidence>
<keyword evidence="7" id="KW-0479">Metal-binding</keyword>
<keyword evidence="9" id="KW-0460">Magnesium</keyword>
<keyword evidence="8" id="KW-0418">Kinase</keyword>
<dbReference type="InterPro" id="IPR000023">
    <property type="entry name" value="Phosphofructokinase_dom"/>
</dbReference>
<dbReference type="GO" id="GO:0006002">
    <property type="term" value="P:fructose 6-phosphate metabolic process"/>
    <property type="evidence" value="ECO:0007669"/>
    <property type="project" value="InterPro"/>
</dbReference>
<dbReference type="PANTHER" id="PTHR45770">
    <property type="entry name" value="ATP-DEPENDENT 6-PHOSPHOFRUCTOKINASE 1"/>
    <property type="match status" value="1"/>
</dbReference>
<dbReference type="Gene3D" id="3.40.50.450">
    <property type="match status" value="1"/>
</dbReference>
<dbReference type="GO" id="GO:0016020">
    <property type="term" value="C:membrane"/>
    <property type="evidence" value="ECO:0007669"/>
    <property type="project" value="UniProtKB-SubCell"/>
</dbReference>
<evidence type="ECO:0000256" key="5">
    <source>
        <dbReference type="ARBA" id="ARBA00022679"/>
    </source>
</evidence>
<dbReference type="Proteomes" id="UP001178507">
    <property type="component" value="Unassembled WGS sequence"/>
</dbReference>
<dbReference type="InterPro" id="IPR036291">
    <property type="entry name" value="NAD(P)-bd_dom_sf"/>
</dbReference>
<evidence type="ECO:0000256" key="6">
    <source>
        <dbReference type="ARBA" id="ARBA00022692"/>
    </source>
</evidence>
<dbReference type="InterPro" id="IPR057326">
    <property type="entry name" value="KR_dom"/>
</dbReference>
<evidence type="ECO:0000256" key="10">
    <source>
        <dbReference type="ARBA" id="ARBA00022989"/>
    </source>
</evidence>
<evidence type="ECO:0000313" key="13">
    <source>
        <dbReference type="EMBL" id="CAJ1383779.1"/>
    </source>
</evidence>
<dbReference type="SMART" id="SM00822">
    <property type="entry name" value="PKS_KR"/>
    <property type="match status" value="1"/>
</dbReference>
<comment type="similarity">
    <text evidence="3">Belongs to the dpy-19 family.</text>
</comment>
<evidence type="ECO:0000256" key="9">
    <source>
        <dbReference type="ARBA" id="ARBA00022842"/>
    </source>
</evidence>
<dbReference type="GO" id="GO:0046872">
    <property type="term" value="F:metal ion binding"/>
    <property type="evidence" value="ECO:0007669"/>
    <property type="project" value="UniProtKB-KW"/>
</dbReference>
<evidence type="ECO:0000313" key="14">
    <source>
        <dbReference type="Proteomes" id="UP001178507"/>
    </source>
</evidence>
<dbReference type="InterPro" id="IPR035966">
    <property type="entry name" value="PKF_sf"/>
</dbReference>
<accession>A0AA36ICP8</accession>
<dbReference type="PRINTS" id="PR00476">
    <property type="entry name" value="PHFRCTKINASE"/>
</dbReference>
<keyword evidence="10" id="KW-1133">Transmembrane helix</keyword>
<evidence type="ECO:0000256" key="4">
    <source>
        <dbReference type="ARBA" id="ARBA00022676"/>
    </source>
</evidence>
<protein>
    <recommendedName>
        <fullName evidence="12">Ketoreductase domain-containing protein</fullName>
    </recommendedName>
</protein>
<sequence>MSGIGAPFLLLLACSASSPRQLQVLLGLDSGGRWLRLAVILLAAGAQLGRLAFLCSKLPFIENRHASIHADKAWPDGDRGEFFNWMTRHVPKEEIVLAAMTLSAELRLATPLKLAIHPQFEAQHLRDRVQELYQFYQCTPPASFAKTMKKYRSRYLVLEFKRCSFGPFLLDKYPEVNCKEGDRPWQDLFCPRALASPLFELQWANAEFAVLRLRGKEEVPREAKAGSVADLHTWEPMLKRCLEEEPEHCAARAADLALAFRKMGQPKVTQTLLKWAEQHGSKDAAFQYIMGYHLDYNLDQSQRAGQYYQRASELEPNNPVFVKEYLMWLELIAKDNRTLVRFLGPRRFSSEGLASLGALGCPALACEASVTARELFQDLDWSQELWSLALERGICNPCVGNNWALHAEGQSMRQDLGDWELLVSAFWRRSMRSSMLGVAGNAGRYGHQARRVNRTWSLKPIFALSKGSSINELLQPGDVVKRLQVVNLGDTFASAQAPNTLKFPGEMVLTEHSWSTQTLMRHNRRDDRGHAYVQLLRSGPRKTLHFDPASSSAVIVTCGGLCPGLNSVIREIVMTLTSYGVQHIYGCKGGYKGMVKPDDWVTLTPAVVQDIHNKGGTILVSDRGNPPHMDIAKTLKERNIRQYFVIGGDGTQMGAFETFTATQEIQHEVAVVGVPKTIDNDIPVLDRSFGFNTACSEAERAIDSAYTERLPYFSTEHGQRHYENTLPEYLEKMRGNMCWIQEWYEEPGLAELWQLPLEAQLADGASNVRKEEVLVFEDQGRLCRDALECSGVRATFVSDSDFPDQEGFKALLSKRWDLVVFGFGLDLLAQAEVTEELWARTEALSRWYLELARALQRSPCGRLAVLTRDAFFPKRRASLAAGCLWAMGNCIRLELADLPLQYIDVSGTEGLAPSLAAELFSQAFGSSTLRLAGVGASVGRFVLRQVPSEQYQLRHRFEPPASGEILITGGNGSLAQVFALHLLQQAERWNRENFDLPVCSFRLLMLSRSGSVRERELEAWRRVQSYAKSLKIQVEQRRCDVGCAQEVEDLVASLSPRIVGVVHTAGVLQDALLPGQSWEKMAATLGCKAKAALYLHDSLERHKSNQLNFFWAFSSSSVSGNMGQVNYAGANHFLDGLMRHRHALGRPGVAMQWGAWGEAGMAANMSAPMRAAIMSSHLPFFSNEEGFRGMHEGISCKLPSFAVFKHNPEVLVQMATSGATAAERYARNFASEFCPVPPPAKAAVAQEFWYDLWRMARQRKIACGSLWIAGLLQLCEEKEEDELQGRSRPFSAPRESDEVEATCNAHCIGLVKLMGRLAPARSSADMCLLPEMDISLPRVLSHAMHLLKTKGHAVIVVAEGCGDTLLKSSGERDAGGNKKLADVGPWLKEQLLSYAKRRSGKGRAFRRF</sequence>
<evidence type="ECO:0000256" key="8">
    <source>
        <dbReference type="ARBA" id="ARBA00022777"/>
    </source>
</evidence>
<dbReference type="InterPro" id="IPR050929">
    <property type="entry name" value="PFKA"/>
</dbReference>
<evidence type="ECO:0000256" key="1">
    <source>
        <dbReference type="ARBA" id="ARBA00001946"/>
    </source>
</evidence>
<name>A0AA36ICP8_9DINO</name>
<dbReference type="Pfam" id="PF00365">
    <property type="entry name" value="PFK"/>
    <property type="match status" value="1"/>
</dbReference>
<keyword evidence="4" id="KW-0328">Glycosyltransferase</keyword>